<feature type="signal peptide" evidence="1">
    <location>
        <begin position="1"/>
        <end position="24"/>
    </location>
</feature>
<accession>A0A0L8M3Z8</accession>
<dbReference type="OrthoDB" id="4319603at2"/>
<protein>
    <submittedName>
        <fullName evidence="2">Uncharacterized protein</fullName>
    </submittedName>
</protein>
<evidence type="ECO:0000256" key="1">
    <source>
        <dbReference type="SAM" id="SignalP"/>
    </source>
</evidence>
<proteinExistence type="predicted"/>
<gene>
    <name evidence="2" type="ORF">ADK75_32450</name>
</gene>
<evidence type="ECO:0000313" key="3">
    <source>
        <dbReference type="Proteomes" id="UP000037084"/>
    </source>
</evidence>
<dbReference type="PATRIC" id="fig|1961.12.peg.7171"/>
<sequence>MRPSARIPSILAALALALGGAVIAAPSAQADVKACEQYVAKHAAKVTDGVAEACYQGYVGNLTSCNSSLVAVGASKDVASSACEASR</sequence>
<dbReference type="AlphaFoldDB" id="A0A0L8M3Z8"/>
<name>A0A0L8M3Z8_STRVG</name>
<evidence type="ECO:0000313" key="2">
    <source>
        <dbReference type="EMBL" id="KOG45103.1"/>
    </source>
</evidence>
<keyword evidence="1" id="KW-0732">Signal</keyword>
<comment type="caution">
    <text evidence="2">The sequence shown here is derived from an EMBL/GenBank/DDBJ whole genome shotgun (WGS) entry which is preliminary data.</text>
</comment>
<dbReference type="RefSeq" id="WP_030386209.1">
    <property type="nucleotide sequence ID" value="NZ_LGUV01000370.1"/>
</dbReference>
<dbReference type="Proteomes" id="UP000037084">
    <property type="component" value="Unassembled WGS sequence"/>
</dbReference>
<dbReference type="EMBL" id="LGUV01000370">
    <property type="protein sequence ID" value="KOG45103.1"/>
    <property type="molecule type" value="Genomic_DNA"/>
</dbReference>
<feature type="chain" id="PRO_5038748205" evidence="1">
    <location>
        <begin position="25"/>
        <end position="87"/>
    </location>
</feature>
<organism evidence="2 3">
    <name type="scientific">Streptomyces virginiae</name>
    <name type="common">Streptomyces cinnamonensis</name>
    <dbReference type="NCBI Taxonomy" id="1961"/>
    <lineage>
        <taxon>Bacteria</taxon>
        <taxon>Bacillati</taxon>
        <taxon>Actinomycetota</taxon>
        <taxon>Actinomycetes</taxon>
        <taxon>Kitasatosporales</taxon>
        <taxon>Streptomycetaceae</taxon>
        <taxon>Streptomyces</taxon>
    </lineage>
</organism>
<reference evidence="3" key="1">
    <citation type="submission" date="2015-07" db="EMBL/GenBank/DDBJ databases">
        <authorList>
            <consortium name="Consortium for Microbial Forensics and Genomics (microFORGE)"/>
            <person name="Knight B.M."/>
            <person name="Roberts D.P."/>
            <person name="Lin D."/>
            <person name="Hari K."/>
            <person name="Fletcher J."/>
            <person name="Melcher U."/>
            <person name="Blagden T."/>
            <person name="Winegar R.A."/>
        </authorList>
    </citation>
    <scope>NUCLEOTIDE SEQUENCE [LARGE SCALE GENOMIC DNA]</scope>
    <source>
        <strain evidence="3">NRRL B-1447</strain>
    </source>
</reference>